<dbReference type="AlphaFoldDB" id="A0A9E8NAJ0"/>
<gene>
    <name evidence="2" type="ORF">ON006_03235</name>
</gene>
<accession>A0A9E8NAJ0</accession>
<dbReference type="RefSeq" id="WP_244825064.1">
    <property type="nucleotide sequence ID" value="NZ_CP112998.1"/>
</dbReference>
<evidence type="ECO:0000256" key="1">
    <source>
        <dbReference type="SAM" id="SignalP"/>
    </source>
</evidence>
<proteinExistence type="predicted"/>
<feature type="signal peptide" evidence="1">
    <location>
        <begin position="1"/>
        <end position="22"/>
    </location>
</feature>
<dbReference type="PROSITE" id="PS51257">
    <property type="entry name" value="PROKAR_LIPOPROTEIN"/>
    <property type="match status" value="1"/>
</dbReference>
<name>A0A9E8NAJ0_9BACT</name>
<dbReference type="KEGG" id="dpf:ON006_03235"/>
<reference evidence="2" key="1">
    <citation type="submission" date="2022-11" db="EMBL/GenBank/DDBJ databases">
        <title>Dyadobacter pollutisoli sp. nov., isolated from plastic dumped soil.</title>
        <authorList>
            <person name="Kim J.M."/>
            <person name="Kim K.R."/>
            <person name="Lee J.K."/>
            <person name="Hao L."/>
            <person name="Jeon C.O."/>
        </authorList>
    </citation>
    <scope>NUCLEOTIDE SEQUENCE</scope>
    <source>
        <strain evidence="2">U1</strain>
    </source>
</reference>
<evidence type="ECO:0000313" key="2">
    <source>
        <dbReference type="EMBL" id="WAC12980.1"/>
    </source>
</evidence>
<dbReference type="Proteomes" id="UP001164653">
    <property type="component" value="Chromosome"/>
</dbReference>
<dbReference type="EMBL" id="CP112998">
    <property type="protein sequence ID" value="WAC12980.1"/>
    <property type="molecule type" value="Genomic_DNA"/>
</dbReference>
<protein>
    <submittedName>
        <fullName evidence="2">Uncharacterized protein</fullName>
    </submittedName>
</protein>
<sequence length="149" mass="16569">MKNINFLYLSFFCLLLISCAKKDPEPQKEPEPLLADQVSGKYTMNSVTAKNGTILPLPFVNRNVTLSVRAVVTKITDNEVKIVFISTVEDATSKKGDTDVLEPITVSKNNGQITGTYLNDEVQFSGQNINLIFRFDDGDELTYKGTKDI</sequence>
<keyword evidence="1" id="KW-0732">Signal</keyword>
<evidence type="ECO:0000313" key="3">
    <source>
        <dbReference type="Proteomes" id="UP001164653"/>
    </source>
</evidence>
<feature type="chain" id="PRO_5038913777" evidence="1">
    <location>
        <begin position="23"/>
        <end position="149"/>
    </location>
</feature>
<organism evidence="2 3">
    <name type="scientific">Dyadobacter pollutisoli</name>
    <dbReference type="NCBI Taxonomy" id="2910158"/>
    <lineage>
        <taxon>Bacteria</taxon>
        <taxon>Pseudomonadati</taxon>
        <taxon>Bacteroidota</taxon>
        <taxon>Cytophagia</taxon>
        <taxon>Cytophagales</taxon>
        <taxon>Spirosomataceae</taxon>
        <taxon>Dyadobacter</taxon>
    </lineage>
</organism>
<keyword evidence="3" id="KW-1185">Reference proteome</keyword>